<proteinExistence type="inferred from homology"/>
<dbReference type="Gene3D" id="1.20.1640.10">
    <property type="entry name" value="Multidrug efflux transporter AcrB transmembrane domain"/>
    <property type="match status" value="2"/>
</dbReference>
<protein>
    <submittedName>
        <fullName evidence="9">MMPL family transporter</fullName>
    </submittedName>
</protein>
<feature type="transmembrane region" description="Helical" evidence="7">
    <location>
        <begin position="244"/>
        <end position="266"/>
    </location>
</feature>
<name>A0ABY4VDP9_9GAMM</name>
<organism evidence="9 10">
    <name type="scientific">Microbulbifer variabilis</name>
    <dbReference type="NCBI Taxonomy" id="266805"/>
    <lineage>
        <taxon>Bacteria</taxon>
        <taxon>Pseudomonadati</taxon>
        <taxon>Pseudomonadota</taxon>
        <taxon>Gammaproteobacteria</taxon>
        <taxon>Cellvibrionales</taxon>
        <taxon>Microbulbiferaceae</taxon>
        <taxon>Microbulbifer</taxon>
    </lineage>
</organism>
<dbReference type="PANTHER" id="PTHR33406">
    <property type="entry name" value="MEMBRANE PROTEIN MJ1562-RELATED"/>
    <property type="match status" value="1"/>
</dbReference>
<evidence type="ECO:0000256" key="2">
    <source>
        <dbReference type="ARBA" id="ARBA00010157"/>
    </source>
</evidence>
<feature type="transmembrane region" description="Helical" evidence="7">
    <location>
        <begin position="314"/>
        <end position="335"/>
    </location>
</feature>
<feature type="transmembrane region" description="Helical" evidence="7">
    <location>
        <begin position="398"/>
        <end position="418"/>
    </location>
</feature>
<evidence type="ECO:0000256" key="7">
    <source>
        <dbReference type="SAM" id="Phobius"/>
    </source>
</evidence>
<feature type="transmembrane region" description="Helical" evidence="7">
    <location>
        <begin position="655"/>
        <end position="676"/>
    </location>
</feature>
<dbReference type="InterPro" id="IPR001036">
    <property type="entry name" value="Acrflvin-R"/>
</dbReference>
<reference evidence="9" key="1">
    <citation type="submission" date="2022-02" db="EMBL/GenBank/DDBJ databases">
        <title>Coral-associated bacteria.</title>
        <authorList>
            <person name="Tang K."/>
            <person name="Wang X."/>
        </authorList>
    </citation>
    <scope>NUCLEOTIDE SEQUENCE</scope>
    <source>
        <strain evidence="9">SCSIO 43006</strain>
    </source>
</reference>
<keyword evidence="5 7" id="KW-1133">Transmembrane helix</keyword>
<sequence>MEQLFRGILSRPKLVLSVFLLFFVACTVGAKNLFFRGDYAIFFDDSNKELQAFNEIEGTFNKTDSLAIIIAPETGDIYTERYLELIMLLTEDAWNIPYSSRVDSIANYQHTEAQEDDLLVENLVFKNYPLNTEYINKVKFVAENAPRLKGALVSKTGDSAVINITFQLPSGDKTARVAEITDHSDRMLASYQESYPDVSFHQAGIVAMNSSFTKAAQKDILTLVPVMFAVISLLLIMTLRSITYVILTLVIVVTSVLATMGIYGWAGMYLSIATVNVPTMIMTLAVADCVHLITSVNEGKRQGLGNREAVVHSFKLNFMAILITSVTTAIGFLIMNASDSPVLRHMGSLSALGVMLAFVFSIFLLPVLLLLMPVKVYKERGGVYSKLFQLLPSLIIRYHRSIFCVSTIVVLIAGYMVMQNRINDEPIEYFDSSHKFRIAADFMENHISGMTNISIAVKSGKSQGVVDPDFISMLDDFTNWLRMQPQIDHVASLVDTYKRLNKNLHGDNEEYYKLPNDRELAAQYLLLYELSLPYGLDINNEVDIDKSAVKLQLTTKNLGSGELVDFENKIYDWFSSNAPQYEIVASSPSLMFAHIGETNMHSMLKSLPIILVLISTLLVIALKSLRIGIISLLPTLVPVLLGFGLWAFISGEVNLGLSVVVSLTLGIVVDDAVHFLSKYQYSRRQGNSVEEAISYSFNTVGRALWVTSLVLVAGFLVLALSSFRLNSDLGLLSALVITIALVVDFLLLPAVLLIFDRRTDIVQAKANNELLSAAN</sequence>
<comment type="similarity">
    <text evidence="2">Belongs to the resistance-nodulation-cell division (RND) (TC 2.A.6) family. MmpL subfamily.</text>
</comment>
<dbReference type="InterPro" id="IPR004869">
    <property type="entry name" value="MMPL_dom"/>
</dbReference>
<dbReference type="InterPro" id="IPR050545">
    <property type="entry name" value="Mycobact_MmpL"/>
</dbReference>
<dbReference type="PROSITE" id="PS50156">
    <property type="entry name" value="SSD"/>
    <property type="match status" value="2"/>
</dbReference>
<evidence type="ECO:0000313" key="10">
    <source>
        <dbReference type="Proteomes" id="UP001055658"/>
    </source>
</evidence>
<keyword evidence="3" id="KW-1003">Cell membrane</keyword>
<evidence type="ECO:0000259" key="8">
    <source>
        <dbReference type="PROSITE" id="PS50156"/>
    </source>
</evidence>
<evidence type="ECO:0000256" key="1">
    <source>
        <dbReference type="ARBA" id="ARBA00004651"/>
    </source>
</evidence>
<feature type="transmembrane region" description="Helical" evidence="7">
    <location>
        <begin position="703"/>
        <end position="723"/>
    </location>
</feature>
<feature type="transmembrane region" description="Helical" evidence="7">
    <location>
        <begin position="729"/>
        <end position="755"/>
    </location>
</feature>
<dbReference type="Pfam" id="PF03176">
    <property type="entry name" value="MMPL"/>
    <property type="match status" value="2"/>
</dbReference>
<dbReference type="PRINTS" id="PR00702">
    <property type="entry name" value="ACRIFLAVINRP"/>
</dbReference>
<feature type="transmembrane region" description="Helical" evidence="7">
    <location>
        <begin position="603"/>
        <end position="622"/>
    </location>
</feature>
<feature type="transmembrane region" description="Helical" evidence="7">
    <location>
        <begin position="220"/>
        <end position="237"/>
    </location>
</feature>
<dbReference type="SUPFAM" id="SSF82866">
    <property type="entry name" value="Multidrug efflux transporter AcrB transmembrane domain"/>
    <property type="match status" value="2"/>
</dbReference>
<dbReference type="Proteomes" id="UP001055658">
    <property type="component" value="Chromosome"/>
</dbReference>
<dbReference type="PANTHER" id="PTHR33406:SF6">
    <property type="entry name" value="MEMBRANE PROTEIN YDGH-RELATED"/>
    <property type="match status" value="1"/>
</dbReference>
<feature type="transmembrane region" description="Helical" evidence="7">
    <location>
        <begin position="629"/>
        <end position="649"/>
    </location>
</feature>
<evidence type="ECO:0000256" key="5">
    <source>
        <dbReference type="ARBA" id="ARBA00022989"/>
    </source>
</evidence>
<gene>
    <name evidence="9" type="ORF">MJO52_04645</name>
</gene>
<feature type="domain" description="SSD" evidence="8">
    <location>
        <begin position="246"/>
        <end position="371"/>
    </location>
</feature>
<dbReference type="InterPro" id="IPR000731">
    <property type="entry name" value="SSD"/>
</dbReference>
<feature type="transmembrane region" description="Helical" evidence="7">
    <location>
        <begin position="272"/>
        <end position="293"/>
    </location>
</feature>
<evidence type="ECO:0000256" key="6">
    <source>
        <dbReference type="ARBA" id="ARBA00023136"/>
    </source>
</evidence>
<dbReference type="EMBL" id="CP092418">
    <property type="protein sequence ID" value="USD22423.1"/>
    <property type="molecule type" value="Genomic_DNA"/>
</dbReference>
<keyword evidence="6 7" id="KW-0472">Membrane</keyword>
<feature type="domain" description="SSD" evidence="8">
    <location>
        <begin position="627"/>
        <end position="754"/>
    </location>
</feature>
<comment type="subcellular location">
    <subcellularLocation>
        <location evidence="1">Cell membrane</location>
        <topology evidence="1">Multi-pass membrane protein</topology>
    </subcellularLocation>
</comment>
<keyword evidence="10" id="KW-1185">Reference proteome</keyword>
<evidence type="ECO:0000313" key="9">
    <source>
        <dbReference type="EMBL" id="USD22423.1"/>
    </source>
</evidence>
<accession>A0ABY4VDP9</accession>
<keyword evidence="4 7" id="KW-0812">Transmembrane</keyword>
<dbReference type="RefSeq" id="WP_252084782.1">
    <property type="nucleotide sequence ID" value="NZ_CP092418.1"/>
</dbReference>
<evidence type="ECO:0000256" key="4">
    <source>
        <dbReference type="ARBA" id="ARBA00022692"/>
    </source>
</evidence>
<evidence type="ECO:0000256" key="3">
    <source>
        <dbReference type="ARBA" id="ARBA00022475"/>
    </source>
</evidence>
<feature type="transmembrane region" description="Helical" evidence="7">
    <location>
        <begin position="355"/>
        <end position="377"/>
    </location>
</feature>
<dbReference type="PROSITE" id="PS51257">
    <property type="entry name" value="PROKAR_LIPOPROTEIN"/>
    <property type="match status" value="1"/>
</dbReference>